<dbReference type="PANTHER" id="PTHR33112">
    <property type="entry name" value="DOMAIN PROTEIN, PUTATIVE-RELATED"/>
    <property type="match status" value="1"/>
</dbReference>
<organism evidence="4 5">
    <name type="scientific">Massariosphaeria phaeospora</name>
    <dbReference type="NCBI Taxonomy" id="100035"/>
    <lineage>
        <taxon>Eukaryota</taxon>
        <taxon>Fungi</taxon>
        <taxon>Dikarya</taxon>
        <taxon>Ascomycota</taxon>
        <taxon>Pezizomycotina</taxon>
        <taxon>Dothideomycetes</taxon>
        <taxon>Pleosporomycetidae</taxon>
        <taxon>Pleosporales</taxon>
        <taxon>Pleosporales incertae sedis</taxon>
        <taxon>Massariosphaeria</taxon>
    </lineage>
</organism>
<dbReference type="InterPro" id="IPR036770">
    <property type="entry name" value="Ankyrin_rpt-contain_sf"/>
</dbReference>
<sequence length="1113" mass="124731">MSDPRAEASLQPGTSRLSSTVDTQQSCLHQRDPGSAARQHPTSWEITYWEIHHGNCTSAQKVLMDGADPNATNCKHAGIVCKLPSWNPRGYFLPIIAAATRQNENMFLLLHRHGARFEITMNRCPPAHWTPGNPLIPSIQARNFDFVRLLLRHMDAGHRIFKDWLSEGLHTALLSHLYEIAEALLDSGAELAIEKTPVFPGNAFNISQHLITLSEHYATLSIAKLFGKCALRLAVQCERVDLCRTQLLDGAEVNSLDVHGTTALHVSAGNSDDKICTYLLTNGANVHTKNSSGVAPLLEAVWYGHRDVVCRLLDAGADPNAIIDTPVEQDPHIRSRLRDAPALIPGYSAMHVAAYRGFSQILWKLVDYGAFTSYQDERGTTILDIAMETGRTSLCYELLRRGFPFNSRSTFAKQLLEQYVEDNNHEGVALLIQAGLPHTTKYPFLKDSKMEHGRVRTDATHSTRVLLDRIVPLAADSSKLKTTLPFCQVCTGVLRESARKNAIRSSPWTSIKSCQLCQLLHDEWPDAITSMWPKSFRLSWDSHIRTDELIIKSEDGEARHNIKYISDDWHRFLSSTSLLEDSNTSSPAATAMAIRWLHTCVNHHRQCNTASISHFCPTRVLDIGGNESGDLKLVQPKSLSEPYVALSHRWGIEGLPRTTTSNIDVRLRSISLVTLSRTIKDAISIVRELGFRYLWVDALCIVQDSEEDWLAEASRMASVYSSAILTIAVADSENHSEGIFRARQTSCLRPFHIDRFAGVPYRERDWCEGEGEHYIFPSTTAVLKGSRPKGPLDSRGWVLQEQLLSRRILYYGRGELYWDCITMSASESSPISTSLLTDANPEETWALKLIRRTLAGTTGVDTLQKRIPDAWIQVVINYSARKLTKRRDKLIAMDGILDQIGTALQDGHIAGIWRAGLSRQLLWWTEISTSYPQDDGGNPRIIAPSWSWLSVDSSVFYHNSLHATKSTSNTSLPKWADFAELLTLVQVLDVRAEQLPRQMGVCGSLTLAGLCFKYRLTPNDMKKTIWKQWNKAKLKINPGRWMLNADVSLPMDVECLVMAEDSVAKLLVVLCLIPADDLDGSFRRIGLCHWDGLRHQIEDFASEGVVERKITIV</sequence>
<feature type="compositionally biased region" description="Polar residues" evidence="2">
    <location>
        <begin position="11"/>
        <end position="28"/>
    </location>
</feature>
<dbReference type="PANTHER" id="PTHR33112:SF10">
    <property type="entry name" value="TOL"/>
    <property type="match status" value="1"/>
</dbReference>
<evidence type="ECO:0000313" key="5">
    <source>
        <dbReference type="Proteomes" id="UP000481861"/>
    </source>
</evidence>
<dbReference type="EMBL" id="JAADJZ010000013">
    <property type="protein sequence ID" value="KAF2870589.1"/>
    <property type="molecule type" value="Genomic_DNA"/>
</dbReference>
<dbReference type="OrthoDB" id="2958217at2759"/>
<dbReference type="Gene3D" id="1.25.40.20">
    <property type="entry name" value="Ankyrin repeat-containing domain"/>
    <property type="match status" value="3"/>
</dbReference>
<dbReference type="InterPro" id="IPR002110">
    <property type="entry name" value="Ankyrin_rpt"/>
</dbReference>
<feature type="domain" description="Heterokaryon incompatibility" evidence="3">
    <location>
        <begin position="643"/>
        <end position="801"/>
    </location>
</feature>
<dbReference type="AlphaFoldDB" id="A0A7C8I4D7"/>
<name>A0A7C8I4D7_9PLEO</name>
<comment type="caution">
    <text evidence="4">The sequence shown here is derived from an EMBL/GenBank/DDBJ whole genome shotgun (WGS) entry which is preliminary data.</text>
</comment>
<proteinExistence type="predicted"/>
<feature type="repeat" description="ANK" evidence="1">
    <location>
        <begin position="292"/>
        <end position="324"/>
    </location>
</feature>
<feature type="repeat" description="ANK" evidence="1">
    <location>
        <begin position="259"/>
        <end position="291"/>
    </location>
</feature>
<keyword evidence="1" id="KW-0040">ANK repeat</keyword>
<dbReference type="SUPFAM" id="SSF48403">
    <property type="entry name" value="Ankyrin repeat"/>
    <property type="match status" value="2"/>
</dbReference>
<dbReference type="SMART" id="SM00248">
    <property type="entry name" value="ANK"/>
    <property type="match status" value="6"/>
</dbReference>
<keyword evidence="5" id="KW-1185">Reference proteome</keyword>
<evidence type="ECO:0000313" key="4">
    <source>
        <dbReference type="EMBL" id="KAF2870589.1"/>
    </source>
</evidence>
<feature type="repeat" description="ANK" evidence="1">
    <location>
        <begin position="345"/>
        <end position="377"/>
    </location>
</feature>
<reference evidence="4 5" key="1">
    <citation type="submission" date="2020-01" db="EMBL/GenBank/DDBJ databases">
        <authorList>
            <consortium name="DOE Joint Genome Institute"/>
            <person name="Haridas S."/>
            <person name="Albert R."/>
            <person name="Binder M."/>
            <person name="Bloem J."/>
            <person name="Labutti K."/>
            <person name="Salamov A."/>
            <person name="Andreopoulos B."/>
            <person name="Baker S.E."/>
            <person name="Barry K."/>
            <person name="Bills G."/>
            <person name="Bluhm B.H."/>
            <person name="Cannon C."/>
            <person name="Castanera R."/>
            <person name="Culley D.E."/>
            <person name="Daum C."/>
            <person name="Ezra D."/>
            <person name="Gonzalez J.B."/>
            <person name="Henrissat B."/>
            <person name="Kuo A."/>
            <person name="Liang C."/>
            <person name="Lipzen A."/>
            <person name="Lutzoni F."/>
            <person name="Magnuson J."/>
            <person name="Mondo S."/>
            <person name="Nolan M."/>
            <person name="Ohm R."/>
            <person name="Pangilinan J."/>
            <person name="Park H.-J.H."/>
            <person name="Ramirez L."/>
            <person name="Alfaro M."/>
            <person name="Sun H."/>
            <person name="Tritt A."/>
            <person name="Yoshinaga Y."/>
            <person name="Zwiers L.-H.L."/>
            <person name="Turgeon B.G."/>
            <person name="Goodwin S.B."/>
            <person name="Spatafora J.W."/>
            <person name="Crous P.W."/>
            <person name="Grigoriev I.V."/>
        </authorList>
    </citation>
    <scope>NUCLEOTIDE SEQUENCE [LARGE SCALE GENOMIC DNA]</scope>
    <source>
        <strain evidence="4 5">CBS 611.86</strain>
    </source>
</reference>
<gene>
    <name evidence="4" type="ORF">BDV95DRAFT_63951</name>
</gene>
<evidence type="ECO:0000256" key="2">
    <source>
        <dbReference type="SAM" id="MobiDB-lite"/>
    </source>
</evidence>
<dbReference type="InterPro" id="IPR010730">
    <property type="entry name" value="HET"/>
</dbReference>
<dbReference type="Pfam" id="PF06985">
    <property type="entry name" value="HET"/>
    <property type="match status" value="1"/>
</dbReference>
<dbReference type="Pfam" id="PF12796">
    <property type="entry name" value="Ank_2"/>
    <property type="match status" value="1"/>
</dbReference>
<dbReference type="PROSITE" id="PS50297">
    <property type="entry name" value="ANK_REP_REGION"/>
    <property type="match status" value="2"/>
</dbReference>
<dbReference type="PROSITE" id="PS50088">
    <property type="entry name" value="ANK_REPEAT"/>
    <property type="match status" value="3"/>
</dbReference>
<accession>A0A7C8I4D7</accession>
<dbReference type="Proteomes" id="UP000481861">
    <property type="component" value="Unassembled WGS sequence"/>
</dbReference>
<evidence type="ECO:0000259" key="3">
    <source>
        <dbReference type="Pfam" id="PF06985"/>
    </source>
</evidence>
<feature type="region of interest" description="Disordered" evidence="2">
    <location>
        <begin position="1"/>
        <end position="40"/>
    </location>
</feature>
<evidence type="ECO:0000256" key="1">
    <source>
        <dbReference type="PROSITE-ProRule" id="PRU00023"/>
    </source>
</evidence>
<protein>
    <recommendedName>
        <fullName evidence="3">Heterokaryon incompatibility domain-containing protein</fullName>
    </recommendedName>
</protein>